<evidence type="ECO:0000256" key="1">
    <source>
        <dbReference type="ARBA" id="ARBA00022723"/>
    </source>
</evidence>
<dbReference type="PANTHER" id="PTHR45969">
    <property type="entry name" value="RING ZINC FINGER PROTEIN-RELATED"/>
    <property type="match status" value="1"/>
</dbReference>
<name>A0A0L0FV18_9EUKA</name>
<sequence length="462" mass="51862">MANSCPLCKTVIEPAERADEASSEVCDLLDLVPVGTVAQIRVLSDLEADRPRILFVDCEGMVNEMEHASRTTTTTSIQHVGRFPTCLQNNSTKYAAVRVFANPDCESLMRMLLGGFFHTEEPTSQSGFLYAPKLDKFVKVSTETFALVLANLVIKPQNGFGITVCNRTSVWLLQMFCMLNTDYAVGDRVIPLMLHLELKVYGDSALSDPSKMTPGDQCLLAEFEATIKTYWFHLQSSSTPPNRDLDPADILAVYRLPRVPFSPDLDCTICHDHALDEHSGVTLECSHTFHRVCALKWLAKEKSCPRCKTIVERTDSPETTTTACNLLDLVPRGTLAQIRVFSEADIESKEVVKPRILFVDREGDVMEMVHASRTTVGFLRPLGRFPTCLQNNSTKYAAVRVFANPEYENLMRMLLGEFTHTEEPTIQFGFTFSTETDRFMKISSETFVKCQCVPIEPFTTYI</sequence>
<dbReference type="STRING" id="667725.A0A0L0FV18"/>
<dbReference type="SMART" id="SM00184">
    <property type="entry name" value="RING"/>
    <property type="match status" value="1"/>
</dbReference>
<dbReference type="InterPro" id="IPR013083">
    <property type="entry name" value="Znf_RING/FYVE/PHD"/>
</dbReference>
<dbReference type="SUPFAM" id="SSF57850">
    <property type="entry name" value="RING/U-box"/>
    <property type="match status" value="1"/>
</dbReference>
<feature type="domain" description="RING-type" evidence="5">
    <location>
        <begin position="267"/>
        <end position="308"/>
    </location>
</feature>
<keyword evidence="1" id="KW-0479">Metal-binding</keyword>
<protein>
    <recommendedName>
        <fullName evidence="5">RING-type domain-containing protein</fullName>
    </recommendedName>
</protein>
<dbReference type="AlphaFoldDB" id="A0A0L0FV18"/>
<evidence type="ECO:0000256" key="3">
    <source>
        <dbReference type="ARBA" id="ARBA00022833"/>
    </source>
</evidence>
<dbReference type="GeneID" id="25907443"/>
<evidence type="ECO:0000256" key="2">
    <source>
        <dbReference type="ARBA" id="ARBA00022771"/>
    </source>
</evidence>
<dbReference type="PANTHER" id="PTHR45969:SF69">
    <property type="entry name" value="FINGER DOMAIN PROTEIN, PUTATIVE (AFU_ORTHOLOGUE AFUA_3G12190)-RELATED"/>
    <property type="match status" value="1"/>
</dbReference>
<dbReference type="Gene3D" id="3.30.40.10">
    <property type="entry name" value="Zinc/RING finger domain, C3HC4 (zinc finger)"/>
    <property type="match status" value="1"/>
</dbReference>
<accession>A0A0L0FV18</accession>
<dbReference type="PROSITE" id="PS50089">
    <property type="entry name" value="ZF_RING_2"/>
    <property type="match status" value="1"/>
</dbReference>
<dbReference type="GO" id="GO:0016567">
    <property type="term" value="P:protein ubiquitination"/>
    <property type="evidence" value="ECO:0007669"/>
    <property type="project" value="TreeGrafter"/>
</dbReference>
<gene>
    <name evidence="6" type="ORF">SARC_06939</name>
</gene>
<dbReference type="GO" id="GO:0008270">
    <property type="term" value="F:zinc ion binding"/>
    <property type="evidence" value="ECO:0007669"/>
    <property type="project" value="UniProtKB-KW"/>
</dbReference>
<dbReference type="InterPro" id="IPR001841">
    <property type="entry name" value="Znf_RING"/>
</dbReference>
<evidence type="ECO:0000256" key="4">
    <source>
        <dbReference type="PROSITE-ProRule" id="PRU00175"/>
    </source>
</evidence>
<evidence type="ECO:0000259" key="5">
    <source>
        <dbReference type="PROSITE" id="PS50089"/>
    </source>
</evidence>
<proteinExistence type="predicted"/>
<dbReference type="Proteomes" id="UP000054560">
    <property type="component" value="Unassembled WGS sequence"/>
</dbReference>
<dbReference type="OrthoDB" id="9049620at2759"/>
<reference evidence="6 7" key="1">
    <citation type="submission" date="2011-02" db="EMBL/GenBank/DDBJ databases">
        <title>The Genome Sequence of Sphaeroforma arctica JP610.</title>
        <authorList>
            <consortium name="The Broad Institute Genome Sequencing Platform"/>
            <person name="Russ C."/>
            <person name="Cuomo C."/>
            <person name="Young S.K."/>
            <person name="Zeng Q."/>
            <person name="Gargeya S."/>
            <person name="Alvarado L."/>
            <person name="Berlin A."/>
            <person name="Chapman S.B."/>
            <person name="Chen Z."/>
            <person name="Freedman E."/>
            <person name="Gellesch M."/>
            <person name="Goldberg J."/>
            <person name="Griggs A."/>
            <person name="Gujja S."/>
            <person name="Heilman E."/>
            <person name="Heiman D."/>
            <person name="Howarth C."/>
            <person name="Mehta T."/>
            <person name="Neiman D."/>
            <person name="Pearson M."/>
            <person name="Roberts A."/>
            <person name="Saif S."/>
            <person name="Shea T."/>
            <person name="Shenoy N."/>
            <person name="Sisk P."/>
            <person name="Stolte C."/>
            <person name="Sykes S."/>
            <person name="White J."/>
            <person name="Yandava C."/>
            <person name="Burger G."/>
            <person name="Gray M.W."/>
            <person name="Holland P.W.H."/>
            <person name="King N."/>
            <person name="Lang F.B.F."/>
            <person name="Roger A.J."/>
            <person name="Ruiz-Trillo I."/>
            <person name="Haas B."/>
            <person name="Nusbaum C."/>
            <person name="Birren B."/>
        </authorList>
    </citation>
    <scope>NUCLEOTIDE SEQUENCE [LARGE SCALE GENOMIC DNA]</scope>
    <source>
        <strain evidence="6 7">JP610</strain>
    </source>
</reference>
<dbReference type="EMBL" id="KQ242118">
    <property type="protein sequence ID" value="KNC80690.1"/>
    <property type="molecule type" value="Genomic_DNA"/>
</dbReference>
<dbReference type="Pfam" id="PF13639">
    <property type="entry name" value="zf-RING_2"/>
    <property type="match status" value="1"/>
</dbReference>
<keyword evidence="3" id="KW-0862">Zinc</keyword>
<evidence type="ECO:0000313" key="7">
    <source>
        <dbReference type="Proteomes" id="UP000054560"/>
    </source>
</evidence>
<dbReference type="GO" id="GO:0061630">
    <property type="term" value="F:ubiquitin protein ligase activity"/>
    <property type="evidence" value="ECO:0007669"/>
    <property type="project" value="TreeGrafter"/>
</dbReference>
<dbReference type="RefSeq" id="XP_014154592.1">
    <property type="nucleotide sequence ID" value="XM_014299117.1"/>
</dbReference>
<organism evidence="6 7">
    <name type="scientific">Sphaeroforma arctica JP610</name>
    <dbReference type="NCBI Taxonomy" id="667725"/>
    <lineage>
        <taxon>Eukaryota</taxon>
        <taxon>Ichthyosporea</taxon>
        <taxon>Ichthyophonida</taxon>
        <taxon>Sphaeroforma</taxon>
    </lineage>
</organism>
<keyword evidence="7" id="KW-1185">Reference proteome</keyword>
<evidence type="ECO:0000313" key="6">
    <source>
        <dbReference type="EMBL" id="KNC80690.1"/>
    </source>
</evidence>
<keyword evidence="2 4" id="KW-0863">Zinc-finger</keyword>